<proteinExistence type="predicted"/>
<accession>B9XBS9</accession>
<keyword evidence="4" id="KW-1185">Reference proteome</keyword>
<feature type="transmembrane region" description="Helical" evidence="1">
    <location>
        <begin position="488"/>
        <end position="508"/>
    </location>
</feature>
<organism evidence="3 4">
    <name type="scientific">Pedosphaera parvula (strain Ellin514)</name>
    <dbReference type="NCBI Taxonomy" id="320771"/>
    <lineage>
        <taxon>Bacteria</taxon>
        <taxon>Pseudomonadati</taxon>
        <taxon>Verrucomicrobiota</taxon>
        <taxon>Pedosphaerae</taxon>
        <taxon>Pedosphaerales</taxon>
        <taxon>Pedosphaeraceae</taxon>
        <taxon>Pedosphaera</taxon>
    </lineage>
</organism>
<dbReference type="EMBL" id="ABOX02000003">
    <property type="protein sequence ID" value="EEF62964.1"/>
    <property type="molecule type" value="Genomic_DNA"/>
</dbReference>
<gene>
    <name evidence="3" type="ORF">Cflav_PD5599</name>
</gene>
<dbReference type="RefSeq" id="WP_007413277.1">
    <property type="nucleotide sequence ID" value="NZ_ABOX02000003.1"/>
</dbReference>
<feature type="signal peptide" evidence="2">
    <location>
        <begin position="1"/>
        <end position="25"/>
    </location>
</feature>
<keyword evidence="2" id="KW-0732">Signal</keyword>
<dbReference type="Proteomes" id="UP000003688">
    <property type="component" value="Unassembled WGS sequence"/>
</dbReference>
<evidence type="ECO:0000313" key="4">
    <source>
        <dbReference type="Proteomes" id="UP000003688"/>
    </source>
</evidence>
<dbReference type="Gene3D" id="2.60.120.260">
    <property type="entry name" value="Galactose-binding domain-like"/>
    <property type="match status" value="1"/>
</dbReference>
<keyword evidence="1" id="KW-0472">Membrane</keyword>
<dbReference type="OrthoDB" id="31959at74201"/>
<name>B9XBS9_PEDPL</name>
<comment type="caution">
    <text evidence="3">The sequence shown here is derived from an EMBL/GenBank/DDBJ whole genome shotgun (WGS) entry which is preliminary data.</text>
</comment>
<dbReference type="AlphaFoldDB" id="B9XBS9"/>
<protein>
    <recommendedName>
        <fullName evidence="5">Tetratricopeptide repeat protein</fullName>
    </recommendedName>
</protein>
<evidence type="ECO:0000313" key="3">
    <source>
        <dbReference type="EMBL" id="EEF62964.1"/>
    </source>
</evidence>
<evidence type="ECO:0000256" key="2">
    <source>
        <dbReference type="SAM" id="SignalP"/>
    </source>
</evidence>
<keyword evidence="1" id="KW-1133">Transmembrane helix</keyword>
<evidence type="ECO:0008006" key="5">
    <source>
        <dbReference type="Google" id="ProtNLM"/>
    </source>
</evidence>
<feature type="chain" id="PRO_5002894745" description="Tetratricopeptide repeat protein" evidence="2">
    <location>
        <begin position="26"/>
        <end position="516"/>
    </location>
</feature>
<dbReference type="Gene3D" id="1.25.40.10">
    <property type="entry name" value="Tetratricopeptide repeat domain"/>
    <property type="match status" value="1"/>
</dbReference>
<reference evidence="3 4" key="1">
    <citation type="journal article" date="2011" name="J. Bacteriol.">
        <title>Genome sequence of 'Pedosphaera parvula' Ellin514, an aerobic Verrucomicrobial isolate from pasture soil.</title>
        <authorList>
            <person name="Kant R."/>
            <person name="van Passel M.W."/>
            <person name="Sangwan P."/>
            <person name="Palva A."/>
            <person name="Lucas S."/>
            <person name="Copeland A."/>
            <person name="Lapidus A."/>
            <person name="Glavina Del Rio T."/>
            <person name="Dalin E."/>
            <person name="Tice H."/>
            <person name="Bruce D."/>
            <person name="Goodwin L."/>
            <person name="Pitluck S."/>
            <person name="Chertkov O."/>
            <person name="Larimer F.W."/>
            <person name="Land M.L."/>
            <person name="Hauser L."/>
            <person name="Brettin T.S."/>
            <person name="Detter J.C."/>
            <person name="Han S."/>
            <person name="de Vos W.M."/>
            <person name="Janssen P.H."/>
            <person name="Smidt H."/>
        </authorList>
    </citation>
    <scope>NUCLEOTIDE SEQUENCE [LARGE SCALE GENOMIC DNA]</scope>
    <source>
        <strain evidence="3 4">Ellin514</strain>
    </source>
</reference>
<dbReference type="SUPFAM" id="SSF48452">
    <property type="entry name" value="TPR-like"/>
    <property type="match status" value="1"/>
</dbReference>
<dbReference type="InterPro" id="IPR011990">
    <property type="entry name" value="TPR-like_helical_dom_sf"/>
</dbReference>
<evidence type="ECO:0000256" key="1">
    <source>
        <dbReference type="SAM" id="Phobius"/>
    </source>
</evidence>
<dbReference type="STRING" id="320771.Cflav_PD5599"/>
<sequence precursor="true">MIRRIHFLLTVFALLCGIIAPQTTAAQELNVEDSVKQAMALARAGKLAEAEEPLNRLLDQTNGKTIPKAKILLIRAYLRGENARFQEAATDLKQVIEIDPSDHIPWFLLMPLLVQTGDMGEYRNYSKGMLQRFGNSTNAPIAERTAKCFLLMPAAGSPDDLTQAAKVAEKAVALAKNGEWLHWRLMTRGLSEYRQGHFARAIKTMELAQKELTKAEDGAWNMCQADTYFVSAMAHHQLKQMDKASTAFGHGRVIVLTKLPSLDSKDLSPGWMDVLMTYILMHEAKTTIESATVAAIAPRGITSIPALAKDQPGFLGPANSGAESGFATWYSGVLGGGSVSIGNDDPATGYNYFRIGITNASAYGTNHADLRSEMFPLRLNRGPFTLSFAYKLPDTVKPGDNIDVDLRFFGEGKDNFLGQTVLNVGSSTGDSEMTQYKTMTATNILAPKGAVKADVWVVANIRGPWTSGFAQFDNFSVTATPARSRTGIFAGAGIFSALAACLAVTLFVRQRRRQMP</sequence>
<keyword evidence="1" id="KW-0812">Transmembrane</keyword>